<dbReference type="Pfam" id="PF08448">
    <property type="entry name" value="PAS_4"/>
    <property type="match status" value="1"/>
</dbReference>
<protein>
    <recommendedName>
        <fullName evidence="1">Diguanylate cyclase DosC</fullName>
    </recommendedName>
    <alternativeName>
        <fullName evidence="2">Direct oxygen-sensing cyclase</fullName>
    </alternativeName>
</protein>
<dbReference type="SUPFAM" id="SSF55073">
    <property type="entry name" value="Nucleotide cyclase"/>
    <property type="match status" value="1"/>
</dbReference>
<dbReference type="EMBL" id="BPMK01000002">
    <property type="protein sequence ID" value="GIZ50398.1"/>
    <property type="molecule type" value="Genomic_DNA"/>
</dbReference>
<comment type="caution">
    <text evidence="7">The sequence shown here is derived from an EMBL/GenBank/DDBJ whole genome shotgun (WGS) entry which is preliminary data.</text>
</comment>
<dbReference type="PANTHER" id="PTHR44757">
    <property type="entry name" value="DIGUANYLATE CYCLASE DGCP"/>
    <property type="match status" value="1"/>
</dbReference>
<dbReference type="InterPro" id="IPR029787">
    <property type="entry name" value="Nucleotide_cyclase"/>
</dbReference>
<dbReference type="InterPro" id="IPR044398">
    <property type="entry name" value="Globin-sensor_dom"/>
</dbReference>
<dbReference type="Pfam" id="PF00990">
    <property type="entry name" value="GGDEF"/>
    <property type="match status" value="1"/>
</dbReference>
<dbReference type="InterPro" id="IPR001633">
    <property type="entry name" value="EAL_dom"/>
</dbReference>
<dbReference type="NCBIfam" id="TIGR00229">
    <property type="entry name" value="sensory_box"/>
    <property type="match status" value="1"/>
</dbReference>
<feature type="domain" description="EAL" evidence="5">
    <location>
        <begin position="601"/>
        <end position="855"/>
    </location>
</feature>
<dbReference type="PROSITE" id="PS50112">
    <property type="entry name" value="PAS"/>
    <property type="match status" value="1"/>
</dbReference>
<dbReference type="InterPro" id="IPR000160">
    <property type="entry name" value="GGDEF_dom"/>
</dbReference>
<dbReference type="PROSITE" id="PS50883">
    <property type="entry name" value="EAL"/>
    <property type="match status" value="1"/>
</dbReference>
<evidence type="ECO:0000259" key="6">
    <source>
        <dbReference type="PROSITE" id="PS50887"/>
    </source>
</evidence>
<dbReference type="PROSITE" id="PS50113">
    <property type="entry name" value="PAC"/>
    <property type="match status" value="1"/>
</dbReference>
<feature type="domain" description="PAC" evidence="4">
    <location>
        <begin position="377"/>
        <end position="428"/>
    </location>
</feature>
<reference evidence="7 8" key="1">
    <citation type="journal article" date="2022" name="Int. J. Syst. Evol. Microbiol.">
        <title>Noviherbaspirillum aridicola sp. nov., isolated from an arid soil in Pakistan.</title>
        <authorList>
            <person name="Khan I.U."/>
            <person name="Saqib M."/>
            <person name="Amin A."/>
            <person name="Hussain F."/>
            <person name="Li L."/>
            <person name="Liu Y.H."/>
            <person name="Fang B.Z."/>
            <person name="Ahmed I."/>
            <person name="Li W.J."/>
        </authorList>
    </citation>
    <scope>NUCLEOTIDE SEQUENCE [LARGE SCALE GENOMIC DNA]</scope>
    <source>
        <strain evidence="7 8">NCCP-691</strain>
    </source>
</reference>
<dbReference type="InterPro" id="IPR043128">
    <property type="entry name" value="Rev_trsase/Diguanyl_cyclase"/>
</dbReference>
<evidence type="ECO:0000313" key="7">
    <source>
        <dbReference type="EMBL" id="GIZ50398.1"/>
    </source>
</evidence>
<dbReference type="NCBIfam" id="TIGR00254">
    <property type="entry name" value="GGDEF"/>
    <property type="match status" value="1"/>
</dbReference>
<dbReference type="PROSITE" id="PS50887">
    <property type="entry name" value="GGDEF"/>
    <property type="match status" value="1"/>
</dbReference>
<name>A0ABQ4PZZ7_9BURK</name>
<dbReference type="SMART" id="SM00091">
    <property type="entry name" value="PAS"/>
    <property type="match status" value="2"/>
</dbReference>
<dbReference type="Gene3D" id="3.30.70.270">
    <property type="match status" value="1"/>
</dbReference>
<evidence type="ECO:0000313" key="8">
    <source>
        <dbReference type="Proteomes" id="UP000887222"/>
    </source>
</evidence>
<dbReference type="InterPro" id="IPR001610">
    <property type="entry name" value="PAC"/>
</dbReference>
<evidence type="ECO:0000259" key="3">
    <source>
        <dbReference type="PROSITE" id="PS50112"/>
    </source>
</evidence>
<dbReference type="SUPFAM" id="SSF55785">
    <property type="entry name" value="PYP-like sensor domain (PAS domain)"/>
    <property type="match status" value="2"/>
</dbReference>
<dbReference type="Pfam" id="PF11563">
    <property type="entry name" value="Protoglobin"/>
    <property type="match status" value="1"/>
</dbReference>
<dbReference type="Gene3D" id="3.20.20.450">
    <property type="entry name" value="EAL domain"/>
    <property type="match status" value="1"/>
</dbReference>
<dbReference type="SMART" id="SM00086">
    <property type="entry name" value="PAC"/>
    <property type="match status" value="1"/>
</dbReference>
<evidence type="ECO:0000256" key="1">
    <source>
        <dbReference type="ARBA" id="ARBA00015125"/>
    </source>
</evidence>
<evidence type="ECO:0000256" key="2">
    <source>
        <dbReference type="ARBA" id="ARBA00029839"/>
    </source>
</evidence>
<dbReference type="Gene3D" id="1.10.490.10">
    <property type="entry name" value="Globins"/>
    <property type="match status" value="1"/>
</dbReference>
<dbReference type="CDD" id="cd01949">
    <property type="entry name" value="GGDEF"/>
    <property type="match status" value="1"/>
</dbReference>
<accession>A0ABQ4PZZ7</accession>
<evidence type="ECO:0000259" key="4">
    <source>
        <dbReference type="PROSITE" id="PS50113"/>
    </source>
</evidence>
<dbReference type="Pfam" id="PF13426">
    <property type="entry name" value="PAS_9"/>
    <property type="match status" value="1"/>
</dbReference>
<dbReference type="PANTHER" id="PTHR44757:SF2">
    <property type="entry name" value="BIOFILM ARCHITECTURE MAINTENANCE PROTEIN MBAA"/>
    <property type="match status" value="1"/>
</dbReference>
<dbReference type="Pfam" id="PF00563">
    <property type="entry name" value="EAL"/>
    <property type="match status" value="1"/>
</dbReference>
<dbReference type="InterPro" id="IPR009050">
    <property type="entry name" value="Globin-like_sf"/>
</dbReference>
<dbReference type="InterPro" id="IPR000700">
    <property type="entry name" value="PAS-assoc_C"/>
</dbReference>
<dbReference type="InterPro" id="IPR013656">
    <property type="entry name" value="PAS_4"/>
</dbReference>
<dbReference type="InterPro" id="IPR052155">
    <property type="entry name" value="Biofilm_reg_signaling"/>
</dbReference>
<sequence length="857" mass="94964">MAHISEAVDRIAGQLGLTADEIDKRKRFLEFSEQDIALLRDLRSLLGEQKDGFSTAFYEHLFNFPELQTLLPDPTTIGRLRQSQAAYFDRLTAGDYGPAYVHDRLRVGVVHQKIGLGPKWYIGAYRKYLSEIMRRLWPLLSARPDRFLDTCDAVLKIVCLDMVLALDTYFAADQQLVLQQRDYLEQIIAGMPAGLVVVDSAGLIRSVNATMLAVLELDDDAHVRGRPIGELVPDPGLLSGIAAVKDNAGPVDNLLVTLGCPDCAERKLEVNIRLTAQGGENLLLLIATDVTPRLRAAMRLRESEEHFRLIFTQAGLGIAYSSASGKLMRVNPKLCEILGYPESELLSRRFHDFTYHEDLESSAALAARLVSGEIREFNKEKRYVHKDGHPVWVNVTVSAIVDSEGKNRYLAVIEDISARKQAEEDLVRVANFDRLTRLPNRNLMQEKLAAAIVRAEDTGRRTAVVLIDLDRFRKINDSLGHDIGDQVLLEVARRLTDMLPGSAALGRLGEDEFVIIAEFDSREEVDALVSRIIDGLRAPLHLPACEVFPSVSVGVSLYPDDGRDSGSLLKNADTAMHRAKQAGGGIHRYYTADMNARALDNLKLEAALRRALERDEFVLHYQPQVCMPSGRLAGVEALIRWQPAGQRMVSPAEFIPIAEDTGLIAPIGAWILRAACRQYQSWLAAGLDVARIHVNLSARQFRQHDLVSQVRQALQETGCPPGALGLEITESMVMDNPDGAVRVMHELSAMGIHLAIDDFGTGYSSLSYLKRFPINCLKIDRSFVRDIAADNDDAMIVSAVVALARSLKLEVVAEGVEERGQAEFLRDQGCGIMQGYFFSRPLPADQLRSFVEEAASA</sequence>
<proteinExistence type="predicted"/>
<feature type="domain" description="GGDEF" evidence="6">
    <location>
        <begin position="460"/>
        <end position="592"/>
    </location>
</feature>
<dbReference type="InterPro" id="IPR035919">
    <property type="entry name" value="EAL_sf"/>
</dbReference>
<dbReference type="RefSeq" id="WP_220806583.1">
    <property type="nucleotide sequence ID" value="NZ_BPMK01000002.1"/>
</dbReference>
<dbReference type="CDD" id="cd01948">
    <property type="entry name" value="EAL"/>
    <property type="match status" value="1"/>
</dbReference>
<dbReference type="InterPro" id="IPR000014">
    <property type="entry name" value="PAS"/>
</dbReference>
<dbReference type="Gene3D" id="3.30.450.20">
    <property type="entry name" value="PAS domain"/>
    <property type="match status" value="2"/>
</dbReference>
<gene>
    <name evidence="7" type="ORF">NCCP691_04120</name>
</gene>
<feature type="domain" description="PAS" evidence="3">
    <location>
        <begin position="303"/>
        <end position="373"/>
    </location>
</feature>
<dbReference type="Proteomes" id="UP000887222">
    <property type="component" value="Unassembled WGS sequence"/>
</dbReference>
<dbReference type="InterPro" id="IPR012292">
    <property type="entry name" value="Globin/Proto"/>
</dbReference>
<evidence type="ECO:0000259" key="5">
    <source>
        <dbReference type="PROSITE" id="PS50883"/>
    </source>
</evidence>
<keyword evidence="8" id="KW-1185">Reference proteome</keyword>
<dbReference type="SUPFAM" id="SSF46458">
    <property type="entry name" value="Globin-like"/>
    <property type="match status" value="1"/>
</dbReference>
<organism evidence="7 8">
    <name type="scientific">Noviherbaspirillum aridicola</name>
    <dbReference type="NCBI Taxonomy" id="2849687"/>
    <lineage>
        <taxon>Bacteria</taxon>
        <taxon>Pseudomonadati</taxon>
        <taxon>Pseudomonadota</taxon>
        <taxon>Betaproteobacteria</taxon>
        <taxon>Burkholderiales</taxon>
        <taxon>Oxalobacteraceae</taxon>
        <taxon>Noviherbaspirillum</taxon>
    </lineage>
</organism>
<dbReference type="InterPro" id="IPR035965">
    <property type="entry name" value="PAS-like_dom_sf"/>
</dbReference>
<dbReference type="CDD" id="cd00130">
    <property type="entry name" value="PAS"/>
    <property type="match status" value="1"/>
</dbReference>
<dbReference type="SMART" id="SM00052">
    <property type="entry name" value="EAL"/>
    <property type="match status" value="1"/>
</dbReference>
<dbReference type="SUPFAM" id="SSF141868">
    <property type="entry name" value="EAL domain-like"/>
    <property type="match status" value="1"/>
</dbReference>
<dbReference type="SMART" id="SM00267">
    <property type="entry name" value="GGDEF"/>
    <property type="match status" value="1"/>
</dbReference>